<evidence type="ECO:0000313" key="2">
    <source>
        <dbReference type="Proteomes" id="UP000277580"/>
    </source>
</evidence>
<organism evidence="1 2">
    <name type="scientific">Morchella conica CCBAS932</name>
    <dbReference type="NCBI Taxonomy" id="1392247"/>
    <lineage>
        <taxon>Eukaryota</taxon>
        <taxon>Fungi</taxon>
        <taxon>Dikarya</taxon>
        <taxon>Ascomycota</taxon>
        <taxon>Pezizomycotina</taxon>
        <taxon>Pezizomycetes</taxon>
        <taxon>Pezizales</taxon>
        <taxon>Morchellaceae</taxon>
        <taxon>Morchella</taxon>
    </lineage>
</organism>
<accession>A0A3N4KR98</accession>
<gene>
    <name evidence="1" type="ORF">P167DRAFT_535404</name>
</gene>
<dbReference type="OrthoDB" id="10363272at2759"/>
<dbReference type="EMBL" id="ML119125">
    <property type="protein sequence ID" value="RPB13006.1"/>
    <property type="molecule type" value="Genomic_DNA"/>
</dbReference>
<name>A0A3N4KR98_9PEZI</name>
<proteinExistence type="predicted"/>
<reference evidence="1 2" key="1">
    <citation type="journal article" date="2018" name="Nat. Ecol. Evol.">
        <title>Pezizomycetes genomes reveal the molecular basis of ectomycorrhizal truffle lifestyle.</title>
        <authorList>
            <person name="Murat C."/>
            <person name="Payen T."/>
            <person name="Noel B."/>
            <person name="Kuo A."/>
            <person name="Morin E."/>
            <person name="Chen J."/>
            <person name="Kohler A."/>
            <person name="Krizsan K."/>
            <person name="Balestrini R."/>
            <person name="Da Silva C."/>
            <person name="Montanini B."/>
            <person name="Hainaut M."/>
            <person name="Levati E."/>
            <person name="Barry K.W."/>
            <person name="Belfiori B."/>
            <person name="Cichocki N."/>
            <person name="Clum A."/>
            <person name="Dockter R.B."/>
            <person name="Fauchery L."/>
            <person name="Guy J."/>
            <person name="Iotti M."/>
            <person name="Le Tacon F."/>
            <person name="Lindquist E.A."/>
            <person name="Lipzen A."/>
            <person name="Malagnac F."/>
            <person name="Mello A."/>
            <person name="Molinier V."/>
            <person name="Miyauchi S."/>
            <person name="Poulain J."/>
            <person name="Riccioni C."/>
            <person name="Rubini A."/>
            <person name="Sitrit Y."/>
            <person name="Splivallo R."/>
            <person name="Traeger S."/>
            <person name="Wang M."/>
            <person name="Zifcakova L."/>
            <person name="Wipf D."/>
            <person name="Zambonelli A."/>
            <person name="Paolocci F."/>
            <person name="Nowrousian M."/>
            <person name="Ottonello S."/>
            <person name="Baldrian P."/>
            <person name="Spatafora J.W."/>
            <person name="Henrissat B."/>
            <person name="Nagy L.G."/>
            <person name="Aury J.M."/>
            <person name="Wincker P."/>
            <person name="Grigoriev I.V."/>
            <person name="Bonfante P."/>
            <person name="Martin F.M."/>
        </authorList>
    </citation>
    <scope>NUCLEOTIDE SEQUENCE [LARGE SCALE GENOMIC DNA]</scope>
    <source>
        <strain evidence="1 2">CCBAS932</strain>
    </source>
</reference>
<protein>
    <submittedName>
        <fullName evidence="1">Uncharacterized protein</fullName>
    </submittedName>
</protein>
<feature type="non-terminal residue" evidence="1">
    <location>
        <position position="153"/>
    </location>
</feature>
<dbReference type="InParanoid" id="A0A3N4KR98"/>
<evidence type="ECO:0000313" key="1">
    <source>
        <dbReference type="EMBL" id="RPB13006.1"/>
    </source>
</evidence>
<sequence>MTQPRCSIWDLHKEIQNLTINDILRPRNHDKGPQWLQRRIRELPRSCDISTMAYKLCGLEYRALWRDMAKEHQKVVSTLIDASKSTGRGYDCLFNKAMEQMATFLELFATRAAPFSTIEATPFSGIDNHVQFELLMGNFGAVIDTVSIFYDQF</sequence>
<dbReference type="AlphaFoldDB" id="A0A3N4KR98"/>
<keyword evidence="2" id="KW-1185">Reference proteome</keyword>
<dbReference type="Proteomes" id="UP000277580">
    <property type="component" value="Unassembled WGS sequence"/>
</dbReference>